<evidence type="ECO:0000256" key="1">
    <source>
        <dbReference type="SAM" id="MobiDB-lite"/>
    </source>
</evidence>
<reference evidence="2 3" key="1">
    <citation type="submission" date="2009-05" db="EMBL/GenBank/DDBJ databases">
        <authorList>
            <person name="Setubal J.C."/>
            <person name="Boyle S."/>
            <person name="Crasta O.R."/>
            <person name="Gillespie J.J."/>
            <person name="Kenyon R.W."/>
            <person name="Lu J."/>
            <person name="Mane S."/>
            <person name="Nagrani S."/>
            <person name="Shallom J.M."/>
            <person name="Shallom S."/>
            <person name="Shukla M."/>
            <person name="Snyder E.E."/>
            <person name="Sobral B.W."/>
            <person name="Wattam A.R."/>
            <person name="Will R."/>
            <person name="Williams K."/>
            <person name="Yoo H."/>
            <person name="Munk C."/>
            <person name="Tapia R."/>
            <person name="Green L."/>
            <person name="Rogers Y."/>
            <person name="Detter J.C."/>
            <person name="Bruce D."/>
            <person name="Brettin T.S."/>
            <person name="Tsolis R."/>
        </authorList>
    </citation>
    <scope>NUCLEOTIDE SEQUENCE [LARGE SCALE GENOMIC DNA]</scope>
    <source>
        <strain evidence="2 3">LMG 3301</strain>
    </source>
</reference>
<dbReference type="HOGENOM" id="CLU_1766136_0_0_5"/>
<proteinExistence type="predicted"/>
<organism evidence="2 3">
    <name type="scientific">Brucella intermedia LMG 3301</name>
    <dbReference type="NCBI Taxonomy" id="641118"/>
    <lineage>
        <taxon>Bacteria</taxon>
        <taxon>Pseudomonadati</taxon>
        <taxon>Pseudomonadota</taxon>
        <taxon>Alphaproteobacteria</taxon>
        <taxon>Hyphomicrobiales</taxon>
        <taxon>Brucellaceae</taxon>
        <taxon>Brucella/Ochrobactrum group</taxon>
        <taxon>Brucella</taxon>
    </lineage>
</organism>
<evidence type="ECO:0000313" key="2">
    <source>
        <dbReference type="EMBL" id="EEQ95271.1"/>
    </source>
</evidence>
<sequence>MTATHRNRSKAMIRFLIKSAFWLTLAFLVMPRIFPADKQNTPQEKPAMTGTRREPDSIDQLLANGKTAVELGKLCIDNPSFCQNGTSLVSSAGSGLLEGSRVALEYLSDRFGTKPQPPAKAEPAASPAVQGATGIPIPTPREEALRALDRRSTGAIRR</sequence>
<comment type="caution">
    <text evidence="2">The sequence shown here is derived from an EMBL/GenBank/DDBJ whole genome shotgun (WGS) entry which is preliminary data.</text>
</comment>
<dbReference type="Proteomes" id="UP000004386">
    <property type="component" value="Unassembled WGS sequence"/>
</dbReference>
<gene>
    <name evidence="2" type="ORF">OINT_1000631</name>
</gene>
<evidence type="ECO:0000313" key="3">
    <source>
        <dbReference type="Proteomes" id="UP000004386"/>
    </source>
</evidence>
<dbReference type="EMBL" id="ACQA01000001">
    <property type="protein sequence ID" value="EEQ95271.1"/>
    <property type="molecule type" value="Genomic_DNA"/>
</dbReference>
<feature type="region of interest" description="Disordered" evidence="1">
    <location>
        <begin position="113"/>
        <end position="144"/>
    </location>
</feature>
<dbReference type="AlphaFoldDB" id="C4WK38"/>
<name>C4WK38_9HYPH</name>
<protein>
    <submittedName>
        <fullName evidence="2">Uncharacterized protein</fullName>
    </submittedName>
</protein>
<accession>C4WK38</accession>